<dbReference type="InterPro" id="IPR005183">
    <property type="entry name" value="DUF305_CopM-like"/>
</dbReference>
<evidence type="ECO:0000313" key="5">
    <source>
        <dbReference type="Proteomes" id="UP001174210"/>
    </source>
</evidence>
<dbReference type="Proteomes" id="UP001174210">
    <property type="component" value="Unassembled WGS sequence"/>
</dbReference>
<dbReference type="Gene3D" id="1.20.1260.10">
    <property type="match status" value="1"/>
</dbReference>
<protein>
    <submittedName>
        <fullName evidence="4">DUF305 domain-containing protein</fullName>
    </submittedName>
</protein>
<dbReference type="Pfam" id="PF03713">
    <property type="entry name" value="DUF305"/>
    <property type="match status" value="1"/>
</dbReference>
<comment type="caution">
    <text evidence="4">The sequence shown here is derived from an EMBL/GenBank/DDBJ whole genome shotgun (WGS) entry which is preliminary data.</text>
</comment>
<name>A0ABT8J2I8_9MICO</name>
<dbReference type="PANTHER" id="PTHR36933:SF1">
    <property type="entry name" value="SLL0788 PROTEIN"/>
    <property type="match status" value="1"/>
</dbReference>
<proteinExistence type="predicted"/>
<feature type="domain" description="DUF305" evidence="3">
    <location>
        <begin position="55"/>
        <end position="197"/>
    </location>
</feature>
<dbReference type="InterPro" id="IPR012347">
    <property type="entry name" value="Ferritin-like"/>
</dbReference>
<evidence type="ECO:0000256" key="2">
    <source>
        <dbReference type="SAM" id="SignalP"/>
    </source>
</evidence>
<dbReference type="PROSITE" id="PS51257">
    <property type="entry name" value="PROKAR_LIPOPROTEIN"/>
    <property type="match status" value="1"/>
</dbReference>
<accession>A0ABT8J2I8</accession>
<evidence type="ECO:0000259" key="3">
    <source>
        <dbReference type="Pfam" id="PF03713"/>
    </source>
</evidence>
<evidence type="ECO:0000313" key="4">
    <source>
        <dbReference type="EMBL" id="MDN4598817.1"/>
    </source>
</evidence>
<feature type="region of interest" description="Disordered" evidence="1">
    <location>
        <begin position="27"/>
        <end position="50"/>
    </location>
</feature>
<sequence>MNTKLITLTSGALLIAVALTGCSTGPDSPGSGGMGGMQHGSSADTSPAADHNQSDIAFATAMVAHHQQAIEMADLVLAKDGVDSRVADLARKIKAAQQPEIDTMESWLAQWGEKDDMGMGGMDMHGGMMSQDDMDALRGASGVDAAALFLTQMIEHHEGAIAMATTEADNGRAAAAIALAKRIVKAQTAEIDTMKELRAAL</sequence>
<keyword evidence="5" id="KW-1185">Reference proteome</keyword>
<feature type="signal peptide" evidence="2">
    <location>
        <begin position="1"/>
        <end position="20"/>
    </location>
</feature>
<feature type="chain" id="PRO_5046272966" evidence="2">
    <location>
        <begin position="21"/>
        <end position="201"/>
    </location>
</feature>
<dbReference type="RefSeq" id="WP_301220167.1">
    <property type="nucleotide sequence ID" value="NZ_JAROCB010000005.1"/>
</dbReference>
<gene>
    <name evidence="4" type="ORF">P5G59_16810</name>
</gene>
<dbReference type="PANTHER" id="PTHR36933">
    <property type="entry name" value="SLL0788 PROTEIN"/>
    <property type="match status" value="1"/>
</dbReference>
<dbReference type="EMBL" id="JAROCB010000005">
    <property type="protein sequence ID" value="MDN4598817.1"/>
    <property type="molecule type" value="Genomic_DNA"/>
</dbReference>
<keyword evidence="2" id="KW-0732">Signal</keyword>
<organism evidence="4 5">
    <name type="scientific">Leifsonia virtsii</name>
    <dbReference type="NCBI Taxonomy" id="3035915"/>
    <lineage>
        <taxon>Bacteria</taxon>
        <taxon>Bacillati</taxon>
        <taxon>Actinomycetota</taxon>
        <taxon>Actinomycetes</taxon>
        <taxon>Micrococcales</taxon>
        <taxon>Microbacteriaceae</taxon>
        <taxon>Leifsonia</taxon>
    </lineage>
</organism>
<reference evidence="4" key="1">
    <citation type="submission" date="2023-03" db="EMBL/GenBank/DDBJ databases">
        <title>MT1 and MT2 Draft Genomes of Novel Species.</title>
        <authorList>
            <person name="Venkateswaran K."/>
        </authorList>
    </citation>
    <scope>NUCLEOTIDE SEQUENCE</scope>
    <source>
        <strain evidence="4">F6_8S_P_1A</strain>
    </source>
</reference>
<evidence type="ECO:0000256" key="1">
    <source>
        <dbReference type="SAM" id="MobiDB-lite"/>
    </source>
</evidence>